<accession>A0A7W6CQD9</accession>
<evidence type="ECO:0000256" key="2">
    <source>
        <dbReference type="ARBA" id="ARBA00006906"/>
    </source>
</evidence>
<evidence type="ECO:0000256" key="4">
    <source>
        <dbReference type="ARBA" id="ARBA00023239"/>
    </source>
</evidence>
<dbReference type="AlphaFoldDB" id="A0A7W6CQD9"/>
<dbReference type="InterPro" id="IPR000887">
    <property type="entry name" value="Aldlse_KDPG_KHG"/>
</dbReference>
<evidence type="ECO:0000313" key="6">
    <source>
        <dbReference type="EMBL" id="MBB3957261.1"/>
    </source>
</evidence>
<dbReference type="NCBIfam" id="NF006600">
    <property type="entry name" value="PRK09140.1"/>
    <property type="match status" value="1"/>
</dbReference>
<keyword evidence="5" id="KW-0119">Carbohydrate metabolism</keyword>
<proteinExistence type="inferred from homology"/>
<dbReference type="Proteomes" id="UP000548867">
    <property type="component" value="Unassembled WGS sequence"/>
</dbReference>
<evidence type="ECO:0000256" key="1">
    <source>
        <dbReference type="ARBA" id="ARBA00004761"/>
    </source>
</evidence>
<gene>
    <name evidence="6" type="ORF">GGR38_004235</name>
</gene>
<dbReference type="Gene3D" id="3.20.20.70">
    <property type="entry name" value="Aldolase class I"/>
    <property type="match status" value="1"/>
</dbReference>
<comment type="similarity">
    <text evidence="2">Belongs to the KHG/KDPG aldolase family.</text>
</comment>
<comment type="caution">
    <text evidence="6">The sequence shown here is derived from an EMBL/GenBank/DDBJ whole genome shotgun (WGS) entry which is preliminary data.</text>
</comment>
<dbReference type="InterPro" id="IPR013785">
    <property type="entry name" value="Aldolase_TIM"/>
</dbReference>
<sequence length="215" mass="21541">MTTPIETLNAALAICPLVAILRGVRPDEVEAVGDAIIEAGFSMIEVPLNSPDPLASIALLARRYGPDVLVGAGTVLTVQNVADVKAAGGSLIISPNVNADVIRASVAAGMISLPGFYTPTEAFAALDAGATGLKLFPAEGASPAYMKAQRAVLPKDLPLLAVGGVTPENLSQWVDAGAQGAGLGSALYKAGLSATEVGARAQAFVAAVAELPKAG</sequence>
<reference evidence="6 7" key="1">
    <citation type="submission" date="2020-08" db="EMBL/GenBank/DDBJ databases">
        <title>Genomic Encyclopedia of Type Strains, Phase IV (KMG-IV): sequencing the most valuable type-strain genomes for metagenomic binning, comparative biology and taxonomic classification.</title>
        <authorList>
            <person name="Goeker M."/>
        </authorList>
    </citation>
    <scope>NUCLEOTIDE SEQUENCE [LARGE SCALE GENOMIC DNA]</scope>
    <source>
        <strain evidence="6 7">DSM 27057</strain>
    </source>
</reference>
<protein>
    <submittedName>
        <fullName evidence="6">2-dehydro-3-deoxyphosphogalactonate aldolase</fullName>
        <ecNumber evidence="6">4.1.2.21</ecNumber>
    </submittedName>
</protein>
<keyword evidence="7" id="KW-1185">Reference proteome</keyword>
<dbReference type="CDD" id="cd00452">
    <property type="entry name" value="KDPG_aldolase"/>
    <property type="match status" value="1"/>
</dbReference>
<evidence type="ECO:0000256" key="3">
    <source>
        <dbReference type="ARBA" id="ARBA00011233"/>
    </source>
</evidence>
<comment type="pathway">
    <text evidence="1">Carbohydrate acid metabolism.</text>
</comment>
<evidence type="ECO:0000256" key="5">
    <source>
        <dbReference type="ARBA" id="ARBA00023277"/>
    </source>
</evidence>
<dbReference type="Pfam" id="PF01081">
    <property type="entry name" value="Aldolase"/>
    <property type="match status" value="1"/>
</dbReference>
<dbReference type="SUPFAM" id="SSF51569">
    <property type="entry name" value="Aldolase"/>
    <property type="match status" value="1"/>
</dbReference>
<dbReference type="GO" id="GO:0008674">
    <property type="term" value="F:2-dehydro-3-deoxy-6-phosphogalactonate aldolase activity"/>
    <property type="evidence" value="ECO:0007669"/>
    <property type="project" value="UniProtKB-EC"/>
</dbReference>
<dbReference type="PANTHER" id="PTHR30246">
    <property type="entry name" value="2-KETO-3-DEOXY-6-PHOSPHOGLUCONATE ALDOLASE"/>
    <property type="match status" value="1"/>
</dbReference>
<organism evidence="6 7">
    <name type="scientific">Novosphingobium sediminicola</name>
    <dbReference type="NCBI Taxonomy" id="563162"/>
    <lineage>
        <taxon>Bacteria</taxon>
        <taxon>Pseudomonadati</taxon>
        <taxon>Pseudomonadota</taxon>
        <taxon>Alphaproteobacteria</taxon>
        <taxon>Sphingomonadales</taxon>
        <taxon>Sphingomonadaceae</taxon>
        <taxon>Novosphingobium</taxon>
    </lineage>
</organism>
<dbReference type="EMBL" id="JACIDX010000021">
    <property type="protein sequence ID" value="MBB3957261.1"/>
    <property type="molecule type" value="Genomic_DNA"/>
</dbReference>
<name>A0A7W6CQD9_9SPHN</name>
<evidence type="ECO:0000313" key="7">
    <source>
        <dbReference type="Proteomes" id="UP000548867"/>
    </source>
</evidence>
<dbReference type="EC" id="4.1.2.21" evidence="6"/>
<dbReference type="PANTHER" id="PTHR30246:SF1">
    <property type="entry name" value="2-DEHYDRO-3-DEOXY-6-PHOSPHOGALACTONATE ALDOLASE-RELATED"/>
    <property type="match status" value="1"/>
</dbReference>
<dbReference type="RefSeq" id="WP_183628399.1">
    <property type="nucleotide sequence ID" value="NZ_JACIDX010000021.1"/>
</dbReference>
<keyword evidence="4 6" id="KW-0456">Lyase</keyword>
<comment type="subunit">
    <text evidence="3">Homotrimer.</text>
</comment>